<gene>
    <name evidence="1" type="ORF">BDV30DRAFT_21243</name>
</gene>
<dbReference type="EMBL" id="ML732880">
    <property type="protein sequence ID" value="KAB8268046.1"/>
    <property type="molecule type" value="Genomic_DNA"/>
</dbReference>
<evidence type="ECO:0000313" key="1">
    <source>
        <dbReference type="EMBL" id="KAB8268046.1"/>
    </source>
</evidence>
<proteinExistence type="predicted"/>
<name>A0A5N6INK3_9EURO</name>
<keyword evidence="2" id="KW-1185">Reference proteome</keyword>
<protein>
    <submittedName>
        <fullName evidence="1">Uncharacterized protein</fullName>
    </submittedName>
</protein>
<accession>A0A5N6INK3</accession>
<dbReference type="Proteomes" id="UP000326289">
    <property type="component" value="Unassembled WGS sequence"/>
</dbReference>
<dbReference type="AlphaFoldDB" id="A0A5N6INK3"/>
<evidence type="ECO:0000313" key="2">
    <source>
        <dbReference type="Proteomes" id="UP000326289"/>
    </source>
</evidence>
<sequence>MRKIALHLPRITCSPGPGQNYISFPEIIQRPHGVDLRLAGDITSAENLLSQIQGLGVSVNPIVEDPASSSLLGSRLCDLSTNSATQIYILPFSLGQAISSNISSLPEPLLPVAMPRKLY</sequence>
<organism evidence="1 2">
    <name type="scientific">Aspergillus minisclerotigenes</name>
    <dbReference type="NCBI Taxonomy" id="656917"/>
    <lineage>
        <taxon>Eukaryota</taxon>
        <taxon>Fungi</taxon>
        <taxon>Dikarya</taxon>
        <taxon>Ascomycota</taxon>
        <taxon>Pezizomycotina</taxon>
        <taxon>Eurotiomycetes</taxon>
        <taxon>Eurotiomycetidae</taxon>
        <taxon>Eurotiales</taxon>
        <taxon>Aspergillaceae</taxon>
        <taxon>Aspergillus</taxon>
        <taxon>Aspergillus subgen. Circumdati</taxon>
    </lineage>
</organism>
<reference evidence="1 2" key="1">
    <citation type="submission" date="2019-04" db="EMBL/GenBank/DDBJ databases">
        <title>Fungal friends and foes A comparative genomics study of 23 Aspergillus species from section Flavi.</title>
        <authorList>
            <consortium name="DOE Joint Genome Institute"/>
            <person name="Kjaerbolling I."/>
            <person name="Vesth T.C."/>
            <person name="Frisvad J.C."/>
            <person name="Nybo J.L."/>
            <person name="Theobald S."/>
            <person name="Kildgaard S."/>
            <person name="Petersen T.I."/>
            <person name="Kuo A."/>
            <person name="Sato A."/>
            <person name="Lyhne E.K."/>
            <person name="Kogle M.E."/>
            <person name="Wiebenga A."/>
            <person name="Kun R.S."/>
            <person name="Lubbers R.J."/>
            <person name="Makela M.R."/>
            <person name="Barry K."/>
            <person name="Chovatia M."/>
            <person name="Clum A."/>
            <person name="Daum C."/>
            <person name="Haridas S."/>
            <person name="He G."/>
            <person name="LaButti K."/>
            <person name="Lipzen A."/>
            <person name="Mondo S."/>
            <person name="Pangilinan J."/>
            <person name="Riley R."/>
            <person name="Salamov A."/>
            <person name="Simmons B.A."/>
            <person name="Magnuson J.K."/>
            <person name="Henrissat B."/>
            <person name="Mortensen U.H."/>
            <person name="Larsen T.O."/>
            <person name="De vries R.P."/>
            <person name="Grigoriev I.V."/>
            <person name="Machida M."/>
            <person name="Baker S.E."/>
            <person name="Andersen M.R."/>
        </authorList>
    </citation>
    <scope>NUCLEOTIDE SEQUENCE [LARGE SCALE GENOMIC DNA]</scope>
    <source>
        <strain evidence="1 2">CBS 117635</strain>
    </source>
</reference>